<evidence type="ECO:0000256" key="2">
    <source>
        <dbReference type="ARBA" id="ARBA00023002"/>
    </source>
</evidence>
<name>A0A172QVJ2_9CORY</name>
<dbReference type="AlphaFoldDB" id="A0A172QVJ2"/>
<dbReference type="PROSITE" id="PS00061">
    <property type="entry name" value="ADH_SHORT"/>
    <property type="match status" value="1"/>
</dbReference>
<evidence type="ECO:0000313" key="5">
    <source>
        <dbReference type="EMBL" id="ANE04648.1"/>
    </source>
</evidence>
<comment type="similarity">
    <text evidence="1 3">Belongs to the short-chain dehydrogenases/reductases (SDR) family.</text>
</comment>
<proteinExistence type="inferred from homology"/>
<evidence type="ECO:0000259" key="4">
    <source>
        <dbReference type="SMART" id="SM00822"/>
    </source>
</evidence>
<evidence type="ECO:0000256" key="3">
    <source>
        <dbReference type="RuleBase" id="RU000363"/>
    </source>
</evidence>
<dbReference type="Pfam" id="PF00106">
    <property type="entry name" value="adh_short"/>
    <property type="match status" value="1"/>
</dbReference>
<dbReference type="FunFam" id="3.40.50.720:FF:000084">
    <property type="entry name" value="Short-chain dehydrogenase reductase"/>
    <property type="match status" value="1"/>
</dbReference>
<evidence type="ECO:0000313" key="6">
    <source>
        <dbReference type="Proteomes" id="UP000076929"/>
    </source>
</evidence>
<dbReference type="SMART" id="SM00822">
    <property type="entry name" value="PKS_KR"/>
    <property type="match status" value="1"/>
</dbReference>
<evidence type="ECO:0000256" key="1">
    <source>
        <dbReference type="ARBA" id="ARBA00006484"/>
    </source>
</evidence>
<sequence length="256" mass="27240">MSKAPSDLYPGAVLITGGGSGLGLEIARTLVQDSRPVIITGRDVKKLEQAAQSLGPLCTYSICDASDEKSVQQLGQDLAGTPISVLINNAGVGGPVKPLIELSTAEWDEVFDINVKGTFLMCREFAPQMVKRKNGFILNVASVTGKRPLENRTPYASSKMAVLGLTTTLAFELSKDQVMVNSLSPGPIVSERMTRNFRNEAELSGRTATEVEQEFVSRAALKRMVTLEETAQAAAALLSIPGLTGSDFDFSGGMIA</sequence>
<dbReference type="RefSeq" id="WP_066567466.1">
    <property type="nucleotide sequence ID" value="NZ_CP015622.1"/>
</dbReference>
<keyword evidence="2" id="KW-0560">Oxidoreductase</keyword>
<dbReference type="EMBL" id="CP015622">
    <property type="protein sequence ID" value="ANE04648.1"/>
    <property type="molecule type" value="Genomic_DNA"/>
</dbReference>
<organism evidence="5 6">
    <name type="scientific">Corynebacterium crudilactis</name>
    <dbReference type="NCBI Taxonomy" id="1652495"/>
    <lineage>
        <taxon>Bacteria</taxon>
        <taxon>Bacillati</taxon>
        <taxon>Actinomycetota</taxon>
        <taxon>Actinomycetes</taxon>
        <taxon>Mycobacteriales</taxon>
        <taxon>Corynebacteriaceae</taxon>
        <taxon>Corynebacterium</taxon>
    </lineage>
</organism>
<dbReference type="STRING" id="1652495.ccrud_10820"/>
<keyword evidence="6" id="KW-1185">Reference proteome</keyword>
<dbReference type="PRINTS" id="PR00080">
    <property type="entry name" value="SDRFAMILY"/>
</dbReference>
<reference evidence="5 6" key="1">
    <citation type="submission" date="2016-05" db="EMBL/GenBank/DDBJ databases">
        <title>Complete genome sequence of Corynebacterium crudilactis, a new Corynebacterium species isolated from raw cow's milk.</title>
        <authorList>
            <person name="Christian R."/>
            <person name="Zimmermann J."/>
            <person name="Lipski A."/>
            <person name="Kalinowski J."/>
        </authorList>
    </citation>
    <scope>NUCLEOTIDE SEQUENCE [LARGE SCALE GENOMIC DNA]</scope>
    <source>
        <strain evidence="5 6">JZ16</strain>
    </source>
</reference>
<dbReference type="InterPro" id="IPR057326">
    <property type="entry name" value="KR_dom"/>
</dbReference>
<dbReference type="CDD" id="cd05233">
    <property type="entry name" value="SDR_c"/>
    <property type="match status" value="1"/>
</dbReference>
<dbReference type="InterPro" id="IPR002347">
    <property type="entry name" value="SDR_fam"/>
</dbReference>
<accession>A0A172QVJ2</accession>
<dbReference type="Gene3D" id="3.40.50.720">
    <property type="entry name" value="NAD(P)-binding Rossmann-like Domain"/>
    <property type="match status" value="1"/>
</dbReference>
<protein>
    <submittedName>
        <fullName evidence="5">Oxidoreductase</fullName>
    </submittedName>
</protein>
<dbReference type="PRINTS" id="PR00081">
    <property type="entry name" value="GDHRDH"/>
</dbReference>
<dbReference type="Proteomes" id="UP000076929">
    <property type="component" value="Chromosome"/>
</dbReference>
<dbReference type="OrthoDB" id="9810734at2"/>
<dbReference type="InterPro" id="IPR036291">
    <property type="entry name" value="NAD(P)-bd_dom_sf"/>
</dbReference>
<dbReference type="KEGG" id="ccjz:ccrud_10820"/>
<dbReference type="GO" id="GO:0016616">
    <property type="term" value="F:oxidoreductase activity, acting on the CH-OH group of donors, NAD or NADP as acceptor"/>
    <property type="evidence" value="ECO:0007669"/>
    <property type="project" value="TreeGrafter"/>
</dbReference>
<dbReference type="PANTHER" id="PTHR42760">
    <property type="entry name" value="SHORT-CHAIN DEHYDROGENASES/REDUCTASES FAMILY MEMBER"/>
    <property type="match status" value="1"/>
</dbReference>
<dbReference type="SUPFAM" id="SSF51735">
    <property type="entry name" value="NAD(P)-binding Rossmann-fold domains"/>
    <property type="match status" value="1"/>
</dbReference>
<gene>
    <name evidence="5" type="ORF">ccrud_10820</name>
</gene>
<feature type="domain" description="Ketoreductase" evidence="4">
    <location>
        <begin position="11"/>
        <end position="192"/>
    </location>
</feature>
<dbReference type="InterPro" id="IPR020904">
    <property type="entry name" value="Sc_DH/Rdtase_CS"/>
</dbReference>